<dbReference type="CDD" id="cd05829">
    <property type="entry name" value="Sortase_F"/>
    <property type="match status" value="1"/>
</dbReference>
<reference evidence="3 4" key="1">
    <citation type="submission" date="2017-10" db="EMBL/GenBank/DDBJ databases">
        <title>Bacillus sp. nov., a halophilic bacterium isolated from a Keqin Lake.</title>
        <authorList>
            <person name="Wang H."/>
        </authorList>
    </citation>
    <scope>NUCLEOTIDE SEQUENCE [LARGE SCALE GENOMIC DNA]</scope>
    <source>
        <strain evidence="3 4">KQ-12</strain>
    </source>
</reference>
<dbReference type="SUPFAM" id="SSF63817">
    <property type="entry name" value="Sortase"/>
    <property type="match status" value="1"/>
</dbReference>
<dbReference type="GO" id="GO:0016787">
    <property type="term" value="F:hydrolase activity"/>
    <property type="evidence" value="ECO:0007669"/>
    <property type="project" value="UniProtKB-KW"/>
</dbReference>
<sequence length="197" mass="21393">MVPFSFCFKTNLGIASLKISFVVLTVCSLFINGEVIASDINGAKTVSIQSGFIPTAIHIPSLDISTSVLPSGISNEGEFEVPSTGDTTVWFTNSFKPGANGNAVIAGHVDDFTGPAIFFTLKHASIGDLVIVEGEKNESFTFQVVSIESYPRRSAPIQQIFGYSSKPKLNLITCHGAYNRNKRTHEERLVIYTELVE</sequence>
<name>A0A323TH74_9BACI</name>
<keyword evidence="1" id="KW-0378">Hydrolase</keyword>
<evidence type="ECO:0000313" key="3">
    <source>
        <dbReference type="EMBL" id="PYZ94119.1"/>
    </source>
</evidence>
<dbReference type="Pfam" id="PF04203">
    <property type="entry name" value="Sortase"/>
    <property type="match status" value="1"/>
</dbReference>
<gene>
    <name evidence="3" type="ORF">CR194_00830</name>
</gene>
<comment type="caution">
    <text evidence="3">The sequence shown here is derived from an EMBL/GenBank/DDBJ whole genome shotgun (WGS) entry which is preliminary data.</text>
</comment>
<dbReference type="EMBL" id="PDOD01000001">
    <property type="protein sequence ID" value="PYZ94119.1"/>
    <property type="molecule type" value="Genomic_DNA"/>
</dbReference>
<feature type="active site" description="Proton donor/acceptor" evidence="2">
    <location>
        <position position="108"/>
    </location>
</feature>
<protein>
    <submittedName>
        <fullName evidence="3">Sortase</fullName>
    </submittedName>
</protein>
<keyword evidence="4" id="KW-1185">Reference proteome</keyword>
<accession>A0A323TH74</accession>
<proteinExistence type="predicted"/>
<dbReference type="InterPro" id="IPR005754">
    <property type="entry name" value="Sortase"/>
</dbReference>
<feature type="active site" description="Acyl-thioester intermediate" evidence="2">
    <location>
        <position position="174"/>
    </location>
</feature>
<evidence type="ECO:0000256" key="2">
    <source>
        <dbReference type="PIRSR" id="PIRSR605754-1"/>
    </source>
</evidence>
<dbReference type="InterPro" id="IPR042001">
    <property type="entry name" value="Sortase_F"/>
</dbReference>
<evidence type="ECO:0000256" key="1">
    <source>
        <dbReference type="ARBA" id="ARBA00022801"/>
    </source>
</evidence>
<dbReference type="AlphaFoldDB" id="A0A323TH74"/>
<dbReference type="InterPro" id="IPR023365">
    <property type="entry name" value="Sortase_dom-sf"/>
</dbReference>
<organism evidence="3 4">
    <name type="scientific">Salipaludibacillus keqinensis</name>
    <dbReference type="NCBI Taxonomy" id="2045207"/>
    <lineage>
        <taxon>Bacteria</taxon>
        <taxon>Bacillati</taxon>
        <taxon>Bacillota</taxon>
        <taxon>Bacilli</taxon>
        <taxon>Bacillales</taxon>
        <taxon>Bacillaceae</taxon>
    </lineage>
</organism>
<dbReference type="Proteomes" id="UP000248214">
    <property type="component" value="Unassembled WGS sequence"/>
</dbReference>
<dbReference type="Gene3D" id="2.40.260.10">
    <property type="entry name" value="Sortase"/>
    <property type="match status" value="1"/>
</dbReference>
<evidence type="ECO:0000313" key="4">
    <source>
        <dbReference type="Proteomes" id="UP000248214"/>
    </source>
</evidence>